<organism evidence="2 3">
    <name type="scientific">Candidatus Berkelbacteria bacterium CG10_big_fil_rev_8_21_14_0_10_43_14</name>
    <dbReference type="NCBI Taxonomy" id="1974515"/>
    <lineage>
        <taxon>Bacteria</taxon>
        <taxon>Candidatus Berkelbacteria</taxon>
    </lineage>
</organism>
<accession>A0A2M6R990</accession>
<feature type="transmembrane region" description="Helical" evidence="1">
    <location>
        <begin position="162"/>
        <end position="183"/>
    </location>
</feature>
<gene>
    <name evidence="2" type="ORF">COT79_01105</name>
</gene>
<keyword evidence="1" id="KW-0472">Membrane</keyword>
<keyword evidence="1" id="KW-1133">Transmembrane helix</keyword>
<dbReference type="Pfam" id="PF18895">
    <property type="entry name" value="T4SS_pilin"/>
    <property type="match status" value="1"/>
</dbReference>
<comment type="caution">
    <text evidence="2">The sequence shown here is derived from an EMBL/GenBank/DDBJ whole genome shotgun (WGS) entry which is preliminary data.</text>
</comment>
<feature type="transmembrane region" description="Helical" evidence="1">
    <location>
        <begin position="38"/>
        <end position="60"/>
    </location>
</feature>
<proteinExistence type="predicted"/>
<keyword evidence="1" id="KW-0812">Transmembrane</keyword>
<dbReference type="AlphaFoldDB" id="A0A2M6R990"/>
<evidence type="ECO:0000313" key="2">
    <source>
        <dbReference type="EMBL" id="PIS07089.1"/>
    </source>
</evidence>
<reference evidence="3" key="1">
    <citation type="submission" date="2017-09" db="EMBL/GenBank/DDBJ databases">
        <title>Depth-based differentiation of microbial function through sediment-hosted aquifers and enrichment of novel symbionts in the deep terrestrial subsurface.</title>
        <authorList>
            <person name="Probst A.J."/>
            <person name="Ladd B."/>
            <person name="Jarett J.K."/>
            <person name="Geller-Mcgrath D.E."/>
            <person name="Sieber C.M.K."/>
            <person name="Emerson J.B."/>
            <person name="Anantharaman K."/>
            <person name="Thomas B.C."/>
            <person name="Malmstrom R."/>
            <person name="Stieglmeier M."/>
            <person name="Klingl A."/>
            <person name="Woyke T."/>
            <person name="Ryan C.M."/>
            <person name="Banfield J.F."/>
        </authorList>
    </citation>
    <scope>NUCLEOTIDE SEQUENCE [LARGE SCALE GENOMIC DNA]</scope>
</reference>
<evidence type="ECO:0000256" key="1">
    <source>
        <dbReference type="SAM" id="Phobius"/>
    </source>
</evidence>
<feature type="transmembrane region" description="Helical" evidence="1">
    <location>
        <begin position="119"/>
        <end position="141"/>
    </location>
</feature>
<dbReference type="InterPro" id="IPR043993">
    <property type="entry name" value="T4SS_pilin"/>
</dbReference>
<evidence type="ECO:0000313" key="3">
    <source>
        <dbReference type="Proteomes" id="UP000231162"/>
    </source>
</evidence>
<name>A0A2M6R990_9BACT</name>
<protein>
    <submittedName>
        <fullName evidence="2">Uncharacterized protein</fullName>
    </submittedName>
</protein>
<sequence>MTNTLFQLAQSITPQELKDGSNLTPFDATVGNVSLSHYLWMVVLGLMDLAIYAFMIAIVIGGAQYLFSPGGDEGLAKAKKTFINAIIGVFIVFFGRVILTELSDRIGIVADNFSVANAAGAVFEVVMWIAGAGFLIVLLFGGVRYLTAGGNDEAVTKARKQILSAVIGVALVAFAYALGNGLLKLLTIIPK</sequence>
<dbReference type="Proteomes" id="UP000231162">
    <property type="component" value="Unassembled WGS sequence"/>
</dbReference>
<feature type="transmembrane region" description="Helical" evidence="1">
    <location>
        <begin position="81"/>
        <end position="99"/>
    </location>
</feature>
<dbReference type="EMBL" id="PEZX01000017">
    <property type="protein sequence ID" value="PIS07089.1"/>
    <property type="molecule type" value="Genomic_DNA"/>
</dbReference>